<dbReference type="VEuPathDB" id="GiardiaDB:QR46_2046"/>
<dbReference type="OrthoDB" id="10251580at2759"/>
<organism evidence="1 2">
    <name type="scientific">Giardia duodenalis assemblage B</name>
    <dbReference type="NCBI Taxonomy" id="1394984"/>
    <lineage>
        <taxon>Eukaryota</taxon>
        <taxon>Metamonada</taxon>
        <taxon>Diplomonadida</taxon>
        <taxon>Hexamitidae</taxon>
        <taxon>Giardiinae</taxon>
        <taxon>Giardia</taxon>
    </lineage>
</organism>
<proteinExistence type="predicted"/>
<reference evidence="1 2" key="1">
    <citation type="journal article" date="2015" name="Mol. Biochem. Parasitol.">
        <title>Identification of polymorphic genes for use in assemblage B genotyping assays through comparative genomics of multiple assemblage B Giardia duodenalis isolates.</title>
        <authorList>
            <person name="Wielinga C."/>
            <person name="Thompson R.C."/>
            <person name="Monis P."/>
            <person name="Ryan U."/>
        </authorList>
    </citation>
    <scope>NUCLEOTIDE SEQUENCE [LARGE SCALE GENOMIC DNA]</scope>
    <source>
        <strain evidence="1 2">BAH15c1</strain>
    </source>
</reference>
<evidence type="ECO:0000313" key="1">
    <source>
        <dbReference type="EMBL" id="KWX13967.1"/>
    </source>
</evidence>
<name>A0A132NV85_GIAIN</name>
<dbReference type="Proteomes" id="UP000070089">
    <property type="component" value="Unassembled WGS sequence"/>
</dbReference>
<dbReference type="EMBL" id="JXTI01000049">
    <property type="protein sequence ID" value="KWX13967.1"/>
    <property type="molecule type" value="Genomic_DNA"/>
</dbReference>
<sequence>MKFQVKILIMHLTDQRRSALLLPLVFPPGLDITKQKQVKTHVESFTDAVCDAVFLRKRKSPKMMVELSLLRAQPECNAVQRIIMDKLKKQRGLEQHIQLVLYPFEGTELRPLEFLHSLPAFLALPCDPGASNGLASLKAAIPSCLFSEPLYELLTTPFYQALVEGKPELHPVMSSLSTNFQSFYQESASTAGQVAAIGAPTTQQAALLDALPTACIKGGHRKAKLYMLPFAWSPERIKSTPKNLHTNALASLIDTLIQRYVDSLASTADGN</sequence>
<accession>A0A132NV85</accession>
<comment type="caution">
    <text evidence="1">The sequence shown here is derived from an EMBL/GenBank/DDBJ whole genome shotgun (WGS) entry which is preliminary data.</text>
</comment>
<gene>
    <name evidence="1" type="ORF">QR46_2046</name>
</gene>
<dbReference type="AlphaFoldDB" id="A0A132NV85"/>
<evidence type="ECO:0000313" key="2">
    <source>
        <dbReference type="Proteomes" id="UP000070089"/>
    </source>
</evidence>
<protein>
    <submittedName>
        <fullName evidence="1">Uncharacterized protein</fullName>
    </submittedName>
</protein>